<dbReference type="AlphaFoldDB" id="A0A8S1WH64"/>
<evidence type="ECO:0000313" key="3">
    <source>
        <dbReference type="Proteomes" id="UP000689195"/>
    </source>
</evidence>
<dbReference type="EMBL" id="CAJJDO010000090">
    <property type="protein sequence ID" value="CAD8187967.1"/>
    <property type="molecule type" value="Genomic_DNA"/>
</dbReference>
<feature type="transmembrane region" description="Helical" evidence="1">
    <location>
        <begin position="20"/>
        <end position="35"/>
    </location>
</feature>
<dbReference type="Proteomes" id="UP000689195">
    <property type="component" value="Unassembled WGS sequence"/>
</dbReference>
<organism evidence="2 3">
    <name type="scientific">Paramecium pentaurelia</name>
    <dbReference type="NCBI Taxonomy" id="43138"/>
    <lineage>
        <taxon>Eukaryota</taxon>
        <taxon>Sar</taxon>
        <taxon>Alveolata</taxon>
        <taxon>Ciliophora</taxon>
        <taxon>Intramacronucleata</taxon>
        <taxon>Oligohymenophorea</taxon>
        <taxon>Peniculida</taxon>
        <taxon>Parameciidae</taxon>
        <taxon>Paramecium</taxon>
    </lineage>
</organism>
<evidence type="ECO:0000313" key="2">
    <source>
        <dbReference type="EMBL" id="CAD8187967.1"/>
    </source>
</evidence>
<keyword evidence="3" id="KW-1185">Reference proteome</keyword>
<feature type="transmembrane region" description="Helical" evidence="1">
    <location>
        <begin position="47"/>
        <end position="67"/>
    </location>
</feature>
<keyword evidence="1" id="KW-0812">Transmembrane</keyword>
<gene>
    <name evidence="2" type="ORF">PPENT_87.1.T0900134</name>
</gene>
<evidence type="ECO:0008006" key="4">
    <source>
        <dbReference type="Google" id="ProtNLM"/>
    </source>
</evidence>
<proteinExistence type="predicted"/>
<sequence>MQFQIIMTLHFSKIKQNKQIQIIISVLCLIHHLYIQFDQFLIQVNTFLMKIITYSKLVFINALHIQLKQLLKASLL</sequence>
<name>A0A8S1WH64_9CILI</name>
<reference evidence="2" key="1">
    <citation type="submission" date="2021-01" db="EMBL/GenBank/DDBJ databases">
        <authorList>
            <consortium name="Genoscope - CEA"/>
            <person name="William W."/>
        </authorList>
    </citation>
    <scope>NUCLEOTIDE SEQUENCE</scope>
</reference>
<keyword evidence="1" id="KW-1133">Transmembrane helix</keyword>
<comment type="caution">
    <text evidence="2">The sequence shown here is derived from an EMBL/GenBank/DDBJ whole genome shotgun (WGS) entry which is preliminary data.</text>
</comment>
<keyword evidence="1" id="KW-0472">Membrane</keyword>
<protein>
    <recommendedName>
        <fullName evidence="4">Transmembrane protein</fullName>
    </recommendedName>
</protein>
<accession>A0A8S1WH64</accession>
<evidence type="ECO:0000256" key="1">
    <source>
        <dbReference type="SAM" id="Phobius"/>
    </source>
</evidence>